<organism evidence="8 9">
    <name type="scientific">Musa troglodytarum</name>
    <name type="common">fe'i banana</name>
    <dbReference type="NCBI Taxonomy" id="320322"/>
    <lineage>
        <taxon>Eukaryota</taxon>
        <taxon>Viridiplantae</taxon>
        <taxon>Streptophyta</taxon>
        <taxon>Embryophyta</taxon>
        <taxon>Tracheophyta</taxon>
        <taxon>Spermatophyta</taxon>
        <taxon>Magnoliopsida</taxon>
        <taxon>Liliopsida</taxon>
        <taxon>Zingiberales</taxon>
        <taxon>Musaceae</taxon>
        <taxon>Musa</taxon>
    </lineage>
</organism>
<dbReference type="GO" id="GO:0000448">
    <property type="term" value="P:cleavage in ITS2 between 5.8S rRNA and LSU-rRNA of tricistronic rRNA transcript (SSU-rRNA, 5.8S rRNA, LSU-rRNA)"/>
    <property type="evidence" value="ECO:0007669"/>
    <property type="project" value="TreeGrafter"/>
</dbReference>
<evidence type="ECO:0000259" key="6">
    <source>
        <dbReference type="Pfam" id="PF16575"/>
    </source>
</evidence>
<dbReference type="AlphaFoldDB" id="A0A9E7KEN4"/>
<evidence type="ECO:0000256" key="4">
    <source>
        <dbReference type="ARBA" id="ARBA00022840"/>
    </source>
</evidence>
<feature type="domain" description="NOL9 C-terminal" evidence="7">
    <location>
        <begin position="428"/>
        <end position="522"/>
    </location>
</feature>
<dbReference type="Pfam" id="PF16575">
    <property type="entry name" value="CLP1_P"/>
    <property type="match status" value="1"/>
</dbReference>
<dbReference type="InterPro" id="IPR027417">
    <property type="entry name" value="P-loop_NTPase"/>
</dbReference>
<keyword evidence="9" id="KW-1185">Reference proteome</keyword>
<dbReference type="GO" id="GO:0005524">
    <property type="term" value="F:ATP binding"/>
    <property type="evidence" value="ECO:0007669"/>
    <property type="project" value="UniProtKB-KW"/>
</dbReference>
<feature type="region of interest" description="Disordered" evidence="5">
    <location>
        <begin position="1"/>
        <end position="23"/>
    </location>
</feature>
<dbReference type="OrthoDB" id="2405412at2759"/>
<evidence type="ECO:0000259" key="7">
    <source>
        <dbReference type="Pfam" id="PF25467"/>
    </source>
</evidence>
<feature type="compositionally biased region" description="Basic and acidic residues" evidence="5">
    <location>
        <begin position="728"/>
        <end position="750"/>
    </location>
</feature>
<feature type="region of interest" description="Disordered" evidence="5">
    <location>
        <begin position="652"/>
        <end position="763"/>
    </location>
</feature>
<proteinExistence type="predicted"/>
<protein>
    <submittedName>
        <fullName evidence="8">Pre-mRNA cleavage complex II protein Clp1</fullName>
    </submittedName>
</protein>
<evidence type="ECO:0000256" key="3">
    <source>
        <dbReference type="ARBA" id="ARBA00022741"/>
    </source>
</evidence>
<evidence type="ECO:0000313" key="9">
    <source>
        <dbReference type="Proteomes" id="UP001055439"/>
    </source>
</evidence>
<keyword evidence="2" id="KW-0698">rRNA processing</keyword>
<name>A0A9E7KEN4_9LILI</name>
<feature type="domain" description="Clp1 P-loop" evidence="6">
    <location>
        <begin position="195"/>
        <end position="361"/>
    </location>
</feature>
<evidence type="ECO:0000256" key="1">
    <source>
        <dbReference type="ARBA" id="ARBA00004604"/>
    </source>
</evidence>
<dbReference type="InterPro" id="IPR057570">
    <property type="entry name" value="NOL9_C"/>
</dbReference>
<evidence type="ECO:0000313" key="8">
    <source>
        <dbReference type="EMBL" id="URE14089.1"/>
    </source>
</evidence>
<keyword evidence="3" id="KW-0547">Nucleotide-binding</keyword>
<dbReference type="InterPro" id="IPR045116">
    <property type="entry name" value="Clp1/Grc3"/>
</dbReference>
<evidence type="ECO:0000256" key="2">
    <source>
        <dbReference type="ARBA" id="ARBA00022552"/>
    </source>
</evidence>
<gene>
    <name evidence="8" type="ORF">MUK42_11235</name>
</gene>
<sequence>MARSGETNGACPSAYHARPRSPGRRARVFRRVHVLRLPSTKAGHGEFKETSIKAHFIVGLDGEDEEREVGRQLKTLVCSCLLPLDCCGAAVARWAACFPILLAPVFDSVVRRSDDFRCNAGCEAPSISYFNGMATHRNLACFLPSPRADGGAMVGGRESGAGASAGEVIIPLDWAEVAEEISRASSPPPVVFICGPKNSGKSTFSRYLLNVLLPRHGKVGYLDTDVGQPEFSSPGYLMNPCNRATERSILGLVLYCCFAVLQQTFFFPNFRCFFFGDVSSKSDPKAYLDCTFNLYDYFIRVHYQPNELNHPGKALPLIINTPGWVKGTGFDLLVEKLRYISPRQVVQIRISVESKNLPGSTFWLDNDQQEPHIFLLNSARHNYENQSILVRKDACRMRDQRLFDYFKQCFPSNLNILTNKELAHALAAIAPYVVPFAKIKVVHLHCQVPSSEIFHSLNATIVGLAVSSDVPAKSRSDTPWCVGLGIVRAIDAVRGLLYVITPVPFGTLQKVDLLLQGFIEIPTGLLQFYISGCNHLRCVDVYPLTCRQMCSTRYQKSICKGCQLGFPADYMNRSTHNSFNWKIIFGRTTFHLKSDTAGILGFRQQMVDAELIQNEASHRPRDLVRDRLLRTRVWSSGPEVVLFLLPRPHRIRHAAPNSQQQEEPIEASRRGDRKKKRDPQREHQQQQGDGDRGRLLLDPLAAGGGDGGESEAEAREHVRPDEQEEGEVERVCRVEPGSGRDGRVDTDANHRRQNQLPCRPRVW</sequence>
<dbReference type="Proteomes" id="UP001055439">
    <property type="component" value="Chromosome 7"/>
</dbReference>
<dbReference type="PANTHER" id="PTHR12755:SF20">
    <property type="entry name" value="OS01G0184000 PROTEIN"/>
    <property type="match status" value="1"/>
</dbReference>
<reference evidence="8" key="1">
    <citation type="submission" date="2022-05" db="EMBL/GenBank/DDBJ databases">
        <title>The Musa troglodytarum L. genome provides insights into the mechanism of non-climacteric behaviour and enrichment of carotenoids.</title>
        <authorList>
            <person name="Wang J."/>
        </authorList>
    </citation>
    <scope>NUCLEOTIDE SEQUENCE</scope>
    <source>
        <tissue evidence="8">Leaf</tissue>
    </source>
</reference>
<feature type="compositionally biased region" description="Basic and acidic residues" evidence="5">
    <location>
        <begin position="712"/>
        <end position="721"/>
    </location>
</feature>
<accession>A0A9E7KEN4</accession>
<dbReference type="EMBL" id="CP097509">
    <property type="protein sequence ID" value="URE14089.1"/>
    <property type="molecule type" value="Genomic_DNA"/>
</dbReference>
<dbReference type="Gene3D" id="3.40.50.300">
    <property type="entry name" value="P-loop containing nucleotide triphosphate hydrolases"/>
    <property type="match status" value="1"/>
</dbReference>
<dbReference type="GO" id="GO:0051731">
    <property type="term" value="F:polynucleotide 5'-hydroxyl-kinase activity"/>
    <property type="evidence" value="ECO:0007669"/>
    <property type="project" value="InterPro"/>
</dbReference>
<dbReference type="InterPro" id="IPR032319">
    <property type="entry name" value="CLP1_P"/>
</dbReference>
<keyword evidence="4" id="KW-0067">ATP-binding</keyword>
<dbReference type="GO" id="GO:0005730">
    <property type="term" value="C:nucleolus"/>
    <property type="evidence" value="ECO:0007669"/>
    <property type="project" value="UniProtKB-SubCell"/>
</dbReference>
<dbReference type="PANTHER" id="PTHR12755">
    <property type="entry name" value="CLEAVAGE/POLYADENYLATION FACTOR IA SUBUNIT CLP1P"/>
    <property type="match status" value="1"/>
</dbReference>
<evidence type="ECO:0000256" key="5">
    <source>
        <dbReference type="SAM" id="MobiDB-lite"/>
    </source>
</evidence>
<dbReference type="Pfam" id="PF25467">
    <property type="entry name" value="NOL9_C"/>
    <property type="match status" value="1"/>
</dbReference>
<feature type="compositionally biased region" description="Basic and acidic residues" evidence="5">
    <location>
        <begin position="679"/>
        <end position="695"/>
    </location>
</feature>
<comment type="subcellular location">
    <subcellularLocation>
        <location evidence="1">Nucleus</location>
        <location evidence="1">Nucleolus</location>
    </subcellularLocation>
</comment>
<dbReference type="SUPFAM" id="SSF52540">
    <property type="entry name" value="P-loop containing nucleoside triphosphate hydrolases"/>
    <property type="match status" value="1"/>
</dbReference>